<evidence type="ECO:0000256" key="3">
    <source>
        <dbReference type="ARBA" id="ARBA00012154"/>
    </source>
</evidence>
<dbReference type="GO" id="GO:0005524">
    <property type="term" value="F:ATP binding"/>
    <property type="evidence" value="ECO:0007669"/>
    <property type="project" value="UniProtKB-UniRule"/>
</dbReference>
<keyword evidence="5 11" id="KW-0808">Transferase</keyword>
<name>A0A523S676_UNCAE</name>
<keyword evidence="4 11" id="KW-0028">Amino-acid biosynthesis</keyword>
<evidence type="ECO:0000256" key="9">
    <source>
        <dbReference type="ARBA" id="ARBA00023141"/>
    </source>
</evidence>
<dbReference type="PANTHER" id="PTHR21087:SF16">
    <property type="entry name" value="SHIKIMATE KINASE 1, CHLOROPLASTIC"/>
    <property type="match status" value="1"/>
</dbReference>
<evidence type="ECO:0000313" key="13">
    <source>
        <dbReference type="Proteomes" id="UP000316360"/>
    </source>
</evidence>
<dbReference type="InterPro" id="IPR031322">
    <property type="entry name" value="Shikimate/glucono_kinase"/>
</dbReference>
<dbReference type="Gene3D" id="3.40.50.300">
    <property type="entry name" value="P-loop containing nucleotide triphosphate hydrolases"/>
    <property type="match status" value="1"/>
</dbReference>
<proteinExistence type="inferred from homology"/>
<keyword evidence="11" id="KW-0460">Magnesium</keyword>
<comment type="subcellular location">
    <subcellularLocation>
        <location evidence="11">Cytoplasm</location>
    </subcellularLocation>
</comment>
<keyword evidence="6 11" id="KW-0547">Nucleotide-binding</keyword>
<evidence type="ECO:0000256" key="4">
    <source>
        <dbReference type="ARBA" id="ARBA00022605"/>
    </source>
</evidence>
<accession>A0A523S676</accession>
<dbReference type="SUPFAM" id="SSF52540">
    <property type="entry name" value="P-loop containing nucleoside triphosphate hydrolases"/>
    <property type="match status" value="1"/>
</dbReference>
<dbReference type="PRINTS" id="PR01100">
    <property type="entry name" value="SHIKIMTKNASE"/>
</dbReference>
<feature type="binding site" evidence="11">
    <location>
        <position position="14"/>
    </location>
    <ligand>
        <name>Mg(2+)</name>
        <dbReference type="ChEBI" id="CHEBI:18420"/>
    </ligand>
</feature>
<evidence type="ECO:0000256" key="7">
    <source>
        <dbReference type="ARBA" id="ARBA00022777"/>
    </source>
</evidence>
<dbReference type="GO" id="GO:0009423">
    <property type="term" value="P:chorismate biosynthetic process"/>
    <property type="evidence" value="ECO:0007669"/>
    <property type="project" value="UniProtKB-UniRule"/>
</dbReference>
<dbReference type="GO" id="GO:0008652">
    <property type="term" value="P:amino acid biosynthetic process"/>
    <property type="evidence" value="ECO:0007669"/>
    <property type="project" value="UniProtKB-KW"/>
</dbReference>
<dbReference type="InterPro" id="IPR027417">
    <property type="entry name" value="P-loop_NTPase"/>
</dbReference>
<evidence type="ECO:0000313" key="12">
    <source>
        <dbReference type="EMBL" id="TET13299.1"/>
    </source>
</evidence>
<dbReference type="Pfam" id="PF01202">
    <property type="entry name" value="SKI"/>
    <property type="match status" value="1"/>
</dbReference>
<dbReference type="GO" id="GO:0009073">
    <property type="term" value="P:aromatic amino acid family biosynthetic process"/>
    <property type="evidence" value="ECO:0007669"/>
    <property type="project" value="UniProtKB-KW"/>
</dbReference>
<dbReference type="EC" id="2.7.1.71" evidence="3 11"/>
<dbReference type="Proteomes" id="UP000316360">
    <property type="component" value="Unassembled WGS sequence"/>
</dbReference>
<comment type="catalytic activity">
    <reaction evidence="10 11">
        <text>shikimate + ATP = 3-phosphoshikimate + ADP + H(+)</text>
        <dbReference type="Rhea" id="RHEA:13121"/>
        <dbReference type="ChEBI" id="CHEBI:15378"/>
        <dbReference type="ChEBI" id="CHEBI:30616"/>
        <dbReference type="ChEBI" id="CHEBI:36208"/>
        <dbReference type="ChEBI" id="CHEBI:145989"/>
        <dbReference type="ChEBI" id="CHEBI:456216"/>
        <dbReference type="EC" id="2.7.1.71"/>
    </reaction>
</comment>
<feature type="binding site" evidence="11">
    <location>
        <position position="32"/>
    </location>
    <ligand>
        <name>substrate</name>
    </ligand>
</feature>
<organism evidence="12 13">
    <name type="scientific">Aerophobetes bacterium</name>
    <dbReference type="NCBI Taxonomy" id="2030807"/>
    <lineage>
        <taxon>Bacteria</taxon>
        <taxon>Candidatus Aerophobota</taxon>
    </lineage>
</organism>
<feature type="binding site" evidence="11">
    <location>
        <begin position="10"/>
        <end position="15"/>
    </location>
    <ligand>
        <name>ATP</name>
        <dbReference type="ChEBI" id="CHEBI:30616"/>
    </ligand>
</feature>
<dbReference type="HAMAP" id="MF_00109">
    <property type="entry name" value="Shikimate_kinase"/>
    <property type="match status" value="1"/>
</dbReference>
<dbReference type="NCBIfam" id="NF010553">
    <property type="entry name" value="PRK13947.1"/>
    <property type="match status" value="1"/>
</dbReference>
<dbReference type="InterPro" id="IPR023000">
    <property type="entry name" value="Shikimate_kinase_CS"/>
</dbReference>
<comment type="subunit">
    <text evidence="11">Monomer.</text>
</comment>
<evidence type="ECO:0000256" key="6">
    <source>
        <dbReference type="ARBA" id="ARBA00022741"/>
    </source>
</evidence>
<comment type="similarity">
    <text evidence="2 11">Belongs to the shikimate kinase family.</text>
</comment>
<evidence type="ECO:0000256" key="8">
    <source>
        <dbReference type="ARBA" id="ARBA00022840"/>
    </source>
</evidence>
<dbReference type="InterPro" id="IPR000623">
    <property type="entry name" value="Shikimate_kinase/TSH1"/>
</dbReference>
<protein>
    <recommendedName>
        <fullName evidence="3 11">Shikimate kinase</fullName>
        <shortName evidence="11">SK</shortName>
        <ecNumber evidence="3 11">2.7.1.71</ecNumber>
    </recommendedName>
</protein>
<comment type="function">
    <text evidence="11">Catalyzes the specific phosphorylation of the 3-hydroxyl group of shikimic acid using ATP as a cosubstrate.</text>
</comment>
<keyword evidence="9 11" id="KW-0057">Aromatic amino acid biosynthesis</keyword>
<dbReference type="GO" id="GO:0004765">
    <property type="term" value="F:shikimate kinase activity"/>
    <property type="evidence" value="ECO:0007669"/>
    <property type="project" value="UniProtKB-UniRule"/>
</dbReference>
<dbReference type="PANTHER" id="PTHR21087">
    <property type="entry name" value="SHIKIMATE KINASE"/>
    <property type="match status" value="1"/>
</dbReference>
<comment type="pathway">
    <text evidence="1 11">Metabolic intermediate biosynthesis; chorismate biosynthesis; chorismate from D-erythrose 4-phosphate and phosphoenolpyruvate: step 5/7.</text>
</comment>
<evidence type="ECO:0000256" key="11">
    <source>
        <dbReference type="HAMAP-Rule" id="MF_00109"/>
    </source>
</evidence>
<keyword evidence="11" id="KW-0963">Cytoplasm</keyword>
<evidence type="ECO:0000256" key="1">
    <source>
        <dbReference type="ARBA" id="ARBA00004842"/>
    </source>
</evidence>
<dbReference type="CDD" id="cd00464">
    <property type="entry name" value="SK"/>
    <property type="match status" value="1"/>
</dbReference>
<evidence type="ECO:0000256" key="5">
    <source>
        <dbReference type="ARBA" id="ARBA00022679"/>
    </source>
</evidence>
<feature type="binding site" evidence="11">
    <location>
        <position position="56"/>
    </location>
    <ligand>
        <name>substrate</name>
    </ligand>
</feature>
<dbReference type="GO" id="GO:0000287">
    <property type="term" value="F:magnesium ion binding"/>
    <property type="evidence" value="ECO:0007669"/>
    <property type="project" value="UniProtKB-UniRule"/>
</dbReference>
<comment type="caution">
    <text evidence="12">The sequence shown here is derived from an EMBL/GenBank/DDBJ whole genome shotgun (WGS) entry which is preliminary data.</text>
</comment>
<feature type="binding site" evidence="11">
    <location>
        <position position="78"/>
    </location>
    <ligand>
        <name>substrate</name>
    </ligand>
</feature>
<comment type="caution">
    <text evidence="11">Lacks conserved residue(s) required for the propagation of feature annotation.</text>
</comment>
<sequence length="182" mass="20596">MNIVLTGFMGTGKSIVSRKLAKRLGMSYLDTDELIEEKEGIKISAIFQEKGEKYFRQLETQVIKEVASLDNHVISSGGGVVLREENVTALKKNGFIICLSANPEVILQRTVNNRDRPLLEVDDQKKRIKELLKIRKPFYDKADFNIDTSSLSSEEVVEKIVARCSSLVARKKLVRTQINKIK</sequence>
<dbReference type="EMBL" id="SOKJ01000014">
    <property type="protein sequence ID" value="TET13299.1"/>
    <property type="molecule type" value="Genomic_DNA"/>
</dbReference>
<comment type="cofactor">
    <cofactor evidence="11">
        <name>Mg(2+)</name>
        <dbReference type="ChEBI" id="CHEBI:18420"/>
    </cofactor>
    <text evidence="11">Binds 1 Mg(2+) ion per subunit.</text>
</comment>
<keyword evidence="8 11" id="KW-0067">ATP-binding</keyword>
<evidence type="ECO:0000256" key="10">
    <source>
        <dbReference type="ARBA" id="ARBA00048567"/>
    </source>
</evidence>
<dbReference type="PROSITE" id="PS01128">
    <property type="entry name" value="SHIKIMATE_KINASE"/>
    <property type="match status" value="1"/>
</dbReference>
<keyword evidence="11" id="KW-0479">Metal-binding</keyword>
<dbReference type="UniPathway" id="UPA00053">
    <property type="reaction ID" value="UER00088"/>
</dbReference>
<dbReference type="GO" id="GO:0005829">
    <property type="term" value="C:cytosol"/>
    <property type="evidence" value="ECO:0007669"/>
    <property type="project" value="TreeGrafter"/>
</dbReference>
<feature type="binding site" evidence="11">
    <location>
        <position position="116"/>
    </location>
    <ligand>
        <name>ATP</name>
        <dbReference type="ChEBI" id="CHEBI:30616"/>
    </ligand>
</feature>
<evidence type="ECO:0000256" key="2">
    <source>
        <dbReference type="ARBA" id="ARBA00006997"/>
    </source>
</evidence>
<gene>
    <name evidence="11" type="primary">aroK</name>
    <name evidence="12" type="ORF">E3J84_00240</name>
</gene>
<keyword evidence="7 11" id="KW-0418">Kinase</keyword>
<feature type="binding site" evidence="11">
    <location>
        <position position="135"/>
    </location>
    <ligand>
        <name>substrate</name>
    </ligand>
</feature>
<dbReference type="AlphaFoldDB" id="A0A523S676"/>
<reference evidence="12 13" key="1">
    <citation type="submission" date="2019-03" db="EMBL/GenBank/DDBJ databases">
        <title>Metabolic potential of uncultured bacteria and archaea associated with petroleum seepage in deep-sea sediments.</title>
        <authorList>
            <person name="Dong X."/>
            <person name="Hubert C."/>
        </authorList>
    </citation>
    <scope>NUCLEOTIDE SEQUENCE [LARGE SCALE GENOMIC DNA]</scope>
    <source>
        <strain evidence="12">E44_bin7</strain>
    </source>
</reference>